<reference evidence="1" key="1">
    <citation type="journal article" date="2009" name="PLoS Genet.">
        <title>Sequencing, mapping, and analysis of 27,455 maize full-length cDNAs.</title>
        <authorList>
            <person name="Soderlund C."/>
            <person name="Descour A."/>
            <person name="Kudrna D."/>
            <person name="Bomhoff M."/>
            <person name="Boyd L."/>
            <person name="Currie J."/>
            <person name="Angelova A."/>
            <person name="Collura K."/>
            <person name="Wissotski M."/>
            <person name="Ashley E."/>
            <person name="Morrow D."/>
            <person name="Fernandes J."/>
            <person name="Walbot V."/>
            <person name="Yu Y."/>
        </authorList>
    </citation>
    <scope>NUCLEOTIDE SEQUENCE</scope>
    <source>
        <strain evidence="1">B73</strain>
    </source>
</reference>
<dbReference type="AlphaFoldDB" id="C0PAJ7"/>
<proteinExistence type="evidence at transcript level"/>
<name>C0PAJ7_MAIZE</name>
<sequence>MLSHAIYINLISLLLQVHSPPRRMNRREFKV</sequence>
<protein>
    <submittedName>
        <fullName evidence="1">Uncharacterized protein</fullName>
    </submittedName>
</protein>
<evidence type="ECO:0000313" key="1">
    <source>
        <dbReference type="EMBL" id="ACN31192.1"/>
    </source>
</evidence>
<dbReference type="EMBL" id="BT065316">
    <property type="protein sequence ID" value="ACN31192.1"/>
    <property type="molecule type" value="mRNA"/>
</dbReference>
<organism evidence="1">
    <name type="scientific">Zea mays</name>
    <name type="common">Maize</name>
    <dbReference type="NCBI Taxonomy" id="4577"/>
    <lineage>
        <taxon>Eukaryota</taxon>
        <taxon>Viridiplantae</taxon>
        <taxon>Streptophyta</taxon>
        <taxon>Embryophyta</taxon>
        <taxon>Tracheophyta</taxon>
        <taxon>Spermatophyta</taxon>
        <taxon>Magnoliopsida</taxon>
        <taxon>Liliopsida</taxon>
        <taxon>Poales</taxon>
        <taxon>Poaceae</taxon>
        <taxon>PACMAD clade</taxon>
        <taxon>Panicoideae</taxon>
        <taxon>Andropogonodae</taxon>
        <taxon>Andropogoneae</taxon>
        <taxon>Tripsacinae</taxon>
        <taxon>Zea</taxon>
    </lineage>
</organism>
<accession>C0PAJ7</accession>
<reference evidence="1" key="2">
    <citation type="submission" date="2012-06" db="EMBL/GenBank/DDBJ databases">
        <authorList>
            <person name="Yu Y."/>
            <person name="Currie J."/>
            <person name="Lomeli R."/>
            <person name="Angelova A."/>
            <person name="Collura K."/>
            <person name="Wissotski M."/>
            <person name="Campos D."/>
            <person name="Kudrna D."/>
            <person name="Golser W."/>
            <person name="Ashely E."/>
            <person name="Descour A."/>
            <person name="Fernandes J."/>
            <person name="Soderlund C."/>
            <person name="Walbot V."/>
        </authorList>
    </citation>
    <scope>NUCLEOTIDE SEQUENCE</scope>
    <source>
        <strain evidence="1">B73</strain>
    </source>
</reference>